<organism evidence="4 5">
    <name type="scientific">Mangrovimicrobium sediminis</name>
    <dbReference type="NCBI Taxonomy" id="2562682"/>
    <lineage>
        <taxon>Bacteria</taxon>
        <taxon>Pseudomonadati</taxon>
        <taxon>Pseudomonadota</taxon>
        <taxon>Gammaproteobacteria</taxon>
        <taxon>Cellvibrionales</taxon>
        <taxon>Halieaceae</taxon>
        <taxon>Mangrovimicrobium</taxon>
    </lineage>
</organism>
<evidence type="ECO:0000256" key="1">
    <source>
        <dbReference type="ARBA" id="ARBA00004370"/>
    </source>
</evidence>
<comment type="caution">
    <text evidence="4">The sequence shown here is derived from an EMBL/GenBank/DDBJ whole genome shotgun (WGS) entry which is preliminary data.</text>
</comment>
<dbReference type="PANTHER" id="PTHR35603:SF2">
    <property type="entry name" value="OUTER MEMBRANE LIPOPROTEIN"/>
    <property type="match status" value="1"/>
</dbReference>
<keyword evidence="2" id="KW-0472">Membrane</keyword>
<dbReference type="GO" id="GO:0016020">
    <property type="term" value="C:membrane"/>
    <property type="evidence" value="ECO:0007669"/>
    <property type="project" value="UniProtKB-SubCell"/>
</dbReference>
<dbReference type="InterPro" id="IPR051407">
    <property type="entry name" value="Bact_OM_lipoprot/Surf_antigen"/>
</dbReference>
<reference evidence="4 5" key="1">
    <citation type="submission" date="2019-04" db="EMBL/GenBank/DDBJ databases">
        <title>Taxonomy of novel Haliea sp. from mangrove soil of West Coast of India.</title>
        <authorList>
            <person name="Verma A."/>
            <person name="Kumar P."/>
            <person name="Krishnamurthi S."/>
        </authorList>
    </citation>
    <scope>NUCLEOTIDE SEQUENCE [LARGE SCALE GENOMIC DNA]</scope>
    <source>
        <strain evidence="4 5">SAOS-164</strain>
    </source>
</reference>
<dbReference type="RefSeq" id="WP_135441964.1">
    <property type="nucleotide sequence ID" value="NZ_SRLE01000005.1"/>
</dbReference>
<comment type="subcellular location">
    <subcellularLocation>
        <location evidence="1">Membrane</location>
    </subcellularLocation>
</comment>
<evidence type="ECO:0000313" key="4">
    <source>
        <dbReference type="EMBL" id="TGD74833.1"/>
    </source>
</evidence>
<feature type="chain" id="PRO_5021444929" description="Glycine zipper 2TM domain-containing protein" evidence="3">
    <location>
        <begin position="19"/>
        <end position="168"/>
    </location>
</feature>
<keyword evidence="5" id="KW-1185">Reference proteome</keyword>
<dbReference type="Proteomes" id="UP000298050">
    <property type="component" value="Unassembled WGS sequence"/>
</dbReference>
<name>A0A4Z0M553_9GAMM</name>
<accession>A0A4Z0M553</accession>
<proteinExistence type="predicted"/>
<dbReference type="EMBL" id="SRLE01000005">
    <property type="protein sequence ID" value="TGD74833.1"/>
    <property type="molecule type" value="Genomic_DNA"/>
</dbReference>
<keyword evidence="3" id="KW-0732">Signal</keyword>
<evidence type="ECO:0000256" key="3">
    <source>
        <dbReference type="SAM" id="SignalP"/>
    </source>
</evidence>
<feature type="signal peptide" evidence="3">
    <location>
        <begin position="1"/>
        <end position="18"/>
    </location>
</feature>
<gene>
    <name evidence="4" type="ORF">E4634_06450</name>
</gene>
<protein>
    <recommendedName>
        <fullName evidence="6">Glycine zipper 2TM domain-containing protein</fullName>
    </recommendedName>
</protein>
<dbReference type="AlphaFoldDB" id="A0A4Z0M553"/>
<dbReference type="PANTHER" id="PTHR35603">
    <property type="match status" value="1"/>
</dbReference>
<dbReference type="OrthoDB" id="8909257at2"/>
<evidence type="ECO:0000313" key="5">
    <source>
        <dbReference type="Proteomes" id="UP000298050"/>
    </source>
</evidence>
<sequence>MKRLMALACLLLATPTLAQSRYVEAPVVNVEPIVELVTRKVPHEICRDEQVRVVNTSRSHSATPGLLGAVIGGVIGGAAGHDSRYQPVIAGAGALLGASIGTDIAHRQNTGSYYVNERYCGVEYELQDSERVVGYRVGYRYMDDVYYTRTTTPPGNTIRLRVDVSPLP</sequence>
<evidence type="ECO:0000256" key="2">
    <source>
        <dbReference type="ARBA" id="ARBA00023136"/>
    </source>
</evidence>
<evidence type="ECO:0008006" key="6">
    <source>
        <dbReference type="Google" id="ProtNLM"/>
    </source>
</evidence>